<evidence type="ECO:0000256" key="5">
    <source>
        <dbReference type="ARBA" id="ARBA00023136"/>
    </source>
</evidence>
<keyword evidence="10" id="KW-1185">Reference proteome</keyword>
<evidence type="ECO:0000313" key="9">
    <source>
        <dbReference type="EMBL" id="CAD7280937.1"/>
    </source>
</evidence>
<gene>
    <name evidence="9" type="ORF">NMOB1V02_LOCUS8593</name>
</gene>
<dbReference type="GO" id="GO:0045879">
    <property type="term" value="P:negative regulation of smoothened signaling pathway"/>
    <property type="evidence" value="ECO:0007669"/>
    <property type="project" value="TreeGrafter"/>
</dbReference>
<accession>A0A7R9GH99</accession>
<feature type="region of interest" description="Disordered" evidence="7">
    <location>
        <begin position="365"/>
        <end position="435"/>
    </location>
</feature>
<dbReference type="GO" id="GO:0097108">
    <property type="term" value="F:hedgehog family protein binding"/>
    <property type="evidence" value="ECO:0007669"/>
    <property type="project" value="TreeGrafter"/>
</dbReference>
<feature type="transmembrane region" description="Helical" evidence="8">
    <location>
        <begin position="222"/>
        <end position="245"/>
    </location>
</feature>
<protein>
    <recommendedName>
        <fullName evidence="11">Patched</fullName>
    </recommendedName>
</protein>
<sequence length="610" mass="63950">MSRGSGRGGLDRGRATCFECLLDESLQNAFDADWAAGHITQESWNANASAEGILAYKLLVQTGHVDDPVDKSQVTTARLVDERGVIRSTGFYNYLSAWVSNDALAYSYSDGALSPSPRVWYHDPYDTELKIPKSNSLDMSLMPFQLVALDSTEALTDTVGQIRAICDSFRARGLPTFPAGIPFTFWEQYTGLRPQMAASMGAAAACVFVTIAVGLGSPWAGLLTAASVALTVLCLWGTMSMLLGLQLSAVPAALLVCSVGLVARPAVQVLAAHASAIGGRARRTAIALDAVGPAVVHAHLAVLCGAAMLALAPFDFIVRHFFCVIVVLVMLSLLHSLLLLPVLLTLAGPPAEVSPVDGTCLLPYPSPDLRRPQERAPAGYHKSSAVPGRSMRVVAPPGGLRRGGNLYPPPPPGMREERQRSGSSRMSKRAAAAAAAAAATRGSQISLSTITEEPSSLTSSHEIVLQPELVLETSLNGPLTASTSSSSSAASSSCASSSSADDCCGKRLEDVSPAASVSSGVHFTTRVTATAKFKVELHSRPGCVTASSTTSSSKRRSRTSGIERVSISQPTSTSSSVSSTRSECESSFDPYMSSSSSPSPPPYRRSNDGV</sequence>
<keyword evidence="4 8" id="KW-1133">Transmembrane helix</keyword>
<dbReference type="EMBL" id="CAJPEX010002492">
    <property type="protein sequence ID" value="CAG0921089.1"/>
    <property type="molecule type" value="Genomic_DNA"/>
</dbReference>
<feature type="transmembrane region" description="Helical" evidence="8">
    <location>
        <begin position="321"/>
        <end position="344"/>
    </location>
</feature>
<name>A0A7R9GH99_9CRUS</name>
<evidence type="ECO:0000256" key="1">
    <source>
        <dbReference type="ARBA" id="ARBA00004141"/>
    </source>
</evidence>
<dbReference type="Gene3D" id="1.20.1640.10">
    <property type="entry name" value="Multidrug efflux transporter AcrB transmembrane domain"/>
    <property type="match status" value="1"/>
</dbReference>
<evidence type="ECO:0000256" key="3">
    <source>
        <dbReference type="ARBA" id="ARBA00022692"/>
    </source>
</evidence>
<dbReference type="GO" id="GO:0008158">
    <property type="term" value="F:hedgehog receptor activity"/>
    <property type="evidence" value="ECO:0007669"/>
    <property type="project" value="TreeGrafter"/>
</dbReference>
<organism evidence="9">
    <name type="scientific">Notodromas monacha</name>
    <dbReference type="NCBI Taxonomy" id="399045"/>
    <lineage>
        <taxon>Eukaryota</taxon>
        <taxon>Metazoa</taxon>
        <taxon>Ecdysozoa</taxon>
        <taxon>Arthropoda</taxon>
        <taxon>Crustacea</taxon>
        <taxon>Oligostraca</taxon>
        <taxon>Ostracoda</taxon>
        <taxon>Podocopa</taxon>
        <taxon>Podocopida</taxon>
        <taxon>Cypridocopina</taxon>
        <taxon>Cypridoidea</taxon>
        <taxon>Cyprididae</taxon>
        <taxon>Notodromas</taxon>
    </lineage>
</organism>
<dbReference type="SUPFAM" id="SSF82866">
    <property type="entry name" value="Multidrug efflux transporter AcrB transmembrane domain"/>
    <property type="match status" value="1"/>
</dbReference>
<reference evidence="9" key="1">
    <citation type="submission" date="2020-11" db="EMBL/GenBank/DDBJ databases">
        <authorList>
            <person name="Tran Van P."/>
        </authorList>
    </citation>
    <scope>NUCLEOTIDE SEQUENCE</scope>
</reference>
<dbReference type="GO" id="GO:0005886">
    <property type="term" value="C:plasma membrane"/>
    <property type="evidence" value="ECO:0007669"/>
    <property type="project" value="TreeGrafter"/>
</dbReference>
<evidence type="ECO:0000256" key="7">
    <source>
        <dbReference type="SAM" id="MobiDB-lite"/>
    </source>
</evidence>
<keyword evidence="6" id="KW-0325">Glycoprotein</keyword>
<evidence type="ECO:0000256" key="8">
    <source>
        <dbReference type="SAM" id="Phobius"/>
    </source>
</evidence>
<feature type="transmembrane region" description="Helical" evidence="8">
    <location>
        <begin position="196"/>
        <end position="216"/>
    </location>
</feature>
<feature type="region of interest" description="Disordered" evidence="7">
    <location>
        <begin position="543"/>
        <end position="610"/>
    </location>
</feature>
<keyword evidence="5 8" id="KW-0472">Membrane</keyword>
<evidence type="ECO:0000256" key="4">
    <source>
        <dbReference type="ARBA" id="ARBA00022989"/>
    </source>
</evidence>
<dbReference type="Proteomes" id="UP000678499">
    <property type="component" value="Unassembled WGS sequence"/>
</dbReference>
<dbReference type="EMBL" id="OA884529">
    <property type="protein sequence ID" value="CAD7280937.1"/>
    <property type="molecule type" value="Genomic_DNA"/>
</dbReference>
<comment type="subcellular location">
    <subcellularLocation>
        <location evidence="1">Membrane</location>
        <topology evidence="1">Multi-pass membrane protein</topology>
    </subcellularLocation>
</comment>
<dbReference type="AlphaFoldDB" id="A0A7R9GH99"/>
<dbReference type="PANTHER" id="PTHR46022:SF1">
    <property type="entry name" value="PROTEIN PATCHED"/>
    <property type="match status" value="1"/>
</dbReference>
<keyword evidence="3 8" id="KW-0812">Transmembrane</keyword>
<feature type="region of interest" description="Disordered" evidence="7">
    <location>
        <begin position="442"/>
        <end position="461"/>
    </location>
</feature>
<evidence type="ECO:0008006" key="11">
    <source>
        <dbReference type="Google" id="ProtNLM"/>
    </source>
</evidence>
<proteinExistence type="inferred from homology"/>
<feature type="compositionally biased region" description="Low complexity" evidence="7">
    <location>
        <begin position="566"/>
        <end position="597"/>
    </location>
</feature>
<evidence type="ECO:0000256" key="2">
    <source>
        <dbReference type="ARBA" id="ARBA00005585"/>
    </source>
</evidence>
<feature type="transmembrane region" description="Helical" evidence="8">
    <location>
        <begin position="294"/>
        <end position="314"/>
    </location>
</feature>
<evidence type="ECO:0000313" key="10">
    <source>
        <dbReference type="Proteomes" id="UP000678499"/>
    </source>
</evidence>
<dbReference type="GO" id="GO:0005119">
    <property type="term" value="F:smoothened binding"/>
    <property type="evidence" value="ECO:0007669"/>
    <property type="project" value="TreeGrafter"/>
</dbReference>
<dbReference type="OrthoDB" id="5873834at2759"/>
<evidence type="ECO:0000256" key="6">
    <source>
        <dbReference type="ARBA" id="ARBA00023180"/>
    </source>
</evidence>
<comment type="similarity">
    <text evidence="2">Belongs to the patched family.</text>
</comment>
<dbReference type="PANTHER" id="PTHR46022">
    <property type="entry name" value="PROTEIN PATCHED"/>
    <property type="match status" value="1"/>
</dbReference>